<proteinExistence type="predicted"/>
<dbReference type="InterPro" id="IPR000182">
    <property type="entry name" value="GNAT_dom"/>
</dbReference>
<feature type="domain" description="N-acetyltransferase" evidence="3">
    <location>
        <begin position="3"/>
        <end position="164"/>
    </location>
</feature>
<dbReference type="PANTHER" id="PTHR43072:SF23">
    <property type="entry name" value="UPF0039 PROTEIN C11D3.02C"/>
    <property type="match status" value="1"/>
</dbReference>
<reference evidence="4" key="1">
    <citation type="journal article" date="2013" name="Genome Announc.">
        <title>Draft Genome Sequence of Agarivorans albus Strain MKT 106T, an Agarolytic Marine Bacterium.</title>
        <authorList>
            <person name="Yasuike M."/>
            <person name="Nakamura Y."/>
            <person name="Kai W."/>
            <person name="Fujiwara A."/>
            <person name="Fukui Y."/>
            <person name="Satomi M."/>
            <person name="Sano M."/>
        </authorList>
    </citation>
    <scope>NUCLEOTIDE SEQUENCE [LARGE SCALE GENOMIC DNA]</scope>
</reference>
<evidence type="ECO:0000313" key="5">
    <source>
        <dbReference type="Proteomes" id="UP000014461"/>
    </source>
</evidence>
<evidence type="ECO:0000313" key="4">
    <source>
        <dbReference type="EMBL" id="GAD00198.1"/>
    </source>
</evidence>
<dbReference type="Pfam" id="PF13420">
    <property type="entry name" value="Acetyltransf_4"/>
    <property type="match status" value="1"/>
</dbReference>
<protein>
    <submittedName>
        <fullName evidence="4">Phosphinothricin N-acetyltransferase</fullName>
    </submittedName>
</protein>
<dbReference type="OrthoDB" id="5459937at2"/>
<accession>R9PG15</accession>
<dbReference type="PROSITE" id="PS51186">
    <property type="entry name" value="GNAT"/>
    <property type="match status" value="1"/>
</dbReference>
<keyword evidence="2" id="KW-0012">Acyltransferase</keyword>
<evidence type="ECO:0000259" key="3">
    <source>
        <dbReference type="PROSITE" id="PS51186"/>
    </source>
</evidence>
<dbReference type="AlphaFoldDB" id="R9PG15"/>
<organism evidence="4 5">
    <name type="scientific">Agarivorans albus MKT 106</name>
    <dbReference type="NCBI Taxonomy" id="1331007"/>
    <lineage>
        <taxon>Bacteria</taxon>
        <taxon>Pseudomonadati</taxon>
        <taxon>Pseudomonadota</taxon>
        <taxon>Gammaproteobacteria</taxon>
        <taxon>Alteromonadales</taxon>
        <taxon>Alteromonadaceae</taxon>
        <taxon>Agarivorans</taxon>
    </lineage>
</organism>
<dbReference type="CDD" id="cd04301">
    <property type="entry name" value="NAT_SF"/>
    <property type="match status" value="1"/>
</dbReference>
<keyword evidence="1 4" id="KW-0808">Transferase</keyword>
<evidence type="ECO:0000256" key="2">
    <source>
        <dbReference type="ARBA" id="ARBA00023315"/>
    </source>
</evidence>
<evidence type="ECO:0000256" key="1">
    <source>
        <dbReference type="ARBA" id="ARBA00022679"/>
    </source>
</evidence>
<dbReference type="STRING" id="1331007.AALB_0278"/>
<dbReference type="PANTHER" id="PTHR43072">
    <property type="entry name" value="N-ACETYLTRANSFERASE"/>
    <property type="match status" value="1"/>
</dbReference>
<comment type="caution">
    <text evidence="4">The sequence shown here is derived from an EMBL/GenBank/DDBJ whole genome shotgun (WGS) entry which is preliminary data.</text>
</comment>
<dbReference type="Proteomes" id="UP000014461">
    <property type="component" value="Unassembled WGS sequence"/>
</dbReference>
<dbReference type="SUPFAM" id="SSF55729">
    <property type="entry name" value="Acyl-CoA N-acyltransferases (Nat)"/>
    <property type="match status" value="1"/>
</dbReference>
<name>R9PG15_AGAAL</name>
<dbReference type="EMBL" id="BARX01000001">
    <property type="protein sequence ID" value="GAD00198.1"/>
    <property type="molecule type" value="Genomic_DNA"/>
</dbReference>
<dbReference type="RefSeq" id="WP_016399966.1">
    <property type="nucleotide sequence ID" value="NZ_BARX01000001.1"/>
</dbReference>
<dbReference type="GO" id="GO:0016747">
    <property type="term" value="F:acyltransferase activity, transferring groups other than amino-acyl groups"/>
    <property type="evidence" value="ECO:0007669"/>
    <property type="project" value="InterPro"/>
</dbReference>
<keyword evidence="5" id="KW-1185">Reference proteome</keyword>
<sequence>MTECIRDAREGDSQQICQIYNYYVETSGATFEEQLVSQGVMAERIASIQKQLPWLVFEESGEILGYAYVSPWKPRSAYRFSVESSIYIANNAAGKGIGKRLYQALLERLSDYPISTVIAGIALPNPASIKLHEYLGFHKVAEFERVGFKFGNWINVGYWQQQIKTEEQINQCLNKD</sequence>
<dbReference type="Gene3D" id="3.40.630.30">
    <property type="match status" value="1"/>
</dbReference>
<dbReference type="InterPro" id="IPR016181">
    <property type="entry name" value="Acyl_CoA_acyltransferase"/>
</dbReference>
<gene>
    <name evidence="4" type="ORF">AALB_0278</name>
</gene>